<evidence type="ECO:0000313" key="2">
    <source>
        <dbReference type="EMBL" id="GGD00700.1"/>
    </source>
</evidence>
<feature type="transmembrane region" description="Helical" evidence="1">
    <location>
        <begin position="215"/>
        <end position="239"/>
    </location>
</feature>
<feature type="transmembrane region" description="Helical" evidence="1">
    <location>
        <begin position="181"/>
        <end position="203"/>
    </location>
</feature>
<dbReference type="RefSeq" id="WP_188569411.1">
    <property type="nucleotide sequence ID" value="NZ_BMED01000009.1"/>
</dbReference>
<proteinExistence type="predicted"/>
<feature type="transmembrane region" description="Helical" evidence="1">
    <location>
        <begin position="73"/>
        <end position="99"/>
    </location>
</feature>
<dbReference type="Proteomes" id="UP000637423">
    <property type="component" value="Unassembled WGS sequence"/>
</dbReference>
<feature type="transmembrane region" description="Helical" evidence="1">
    <location>
        <begin position="148"/>
        <end position="169"/>
    </location>
</feature>
<organism evidence="2 3">
    <name type="scientific">Undibacterium terreum</name>
    <dbReference type="NCBI Taxonomy" id="1224302"/>
    <lineage>
        <taxon>Bacteria</taxon>
        <taxon>Pseudomonadati</taxon>
        <taxon>Pseudomonadota</taxon>
        <taxon>Betaproteobacteria</taxon>
        <taxon>Burkholderiales</taxon>
        <taxon>Oxalobacteraceae</taxon>
        <taxon>Undibacterium</taxon>
    </lineage>
</organism>
<keyword evidence="1" id="KW-0472">Membrane</keyword>
<keyword evidence="3" id="KW-1185">Reference proteome</keyword>
<dbReference type="EMBL" id="BMED01000009">
    <property type="protein sequence ID" value="GGD00700.1"/>
    <property type="molecule type" value="Genomic_DNA"/>
</dbReference>
<evidence type="ECO:0000313" key="3">
    <source>
        <dbReference type="Proteomes" id="UP000637423"/>
    </source>
</evidence>
<feature type="transmembrane region" description="Helical" evidence="1">
    <location>
        <begin position="251"/>
        <end position="277"/>
    </location>
</feature>
<feature type="transmembrane region" description="Helical" evidence="1">
    <location>
        <begin position="32"/>
        <end position="53"/>
    </location>
</feature>
<name>A0A916V0G5_9BURK</name>
<comment type="caution">
    <text evidence="2">The sequence shown here is derived from an EMBL/GenBank/DDBJ whole genome shotgun (WGS) entry which is preliminary data.</text>
</comment>
<protein>
    <recommendedName>
        <fullName evidence="4">DUF2306 domain-containing protein</fullName>
    </recommendedName>
</protein>
<evidence type="ECO:0008006" key="4">
    <source>
        <dbReference type="Google" id="ProtNLM"/>
    </source>
</evidence>
<dbReference type="AlphaFoldDB" id="A0A916V0G5"/>
<reference evidence="2" key="1">
    <citation type="journal article" date="2014" name="Int. J. Syst. Evol. Microbiol.">
        <title>Complete genome sequence of Corynebacterium casei LMG S-19264T (=DSM 44701T), isolated from a smear-ripened cheese.</title>
        <authorList>
            <consortium name="US DOE Joint Genome Institute (JGI-PGF)"/>
            <person name="Walter F."/>
            <person name="Albersmeier A."/>
            <person name="Kalinowski J."/>
            <person name="Ruckert C."/>
        </authorList>
    </citation>
    <scope>NUCLEOTIDE SEQUENCE</scope>
    <source>
        <strain evidence="2">CGMCC 1.10998</strain>
    </source>
</reference>
<sequence length="280" mass="30179">MTSVTSTSLADLVREPAPPEWAKTALASAVKFWFLCTFAGQLVFAAYIAALYGRSALRGDFNGWNAVMTHGHILGDSVGNVAIGVHLLLALVVMMSGALQLVPGVRHNAPAFHRWNGRLYLAGAVMGGLTGLYMVWFRGAVGDLVQHLGTSLNALLILLFAGMALRRALRRDFASHSRWALRLFLAVGGVWFFRIGLMFWLAIHGGPAGFNPDTFTGPFLSFLAYAQYLLPLAVLELYLRCRTSGGVMAHIAMAAVLTGVTLAMSLGIAVATVGMWLPRM</sequence>
<accession>A0A916V0G5</accession>
<keyword evidence="1" id="KW-1133">Transmembrane helix</keyword>
<gene>
    <name evidence="2" type="ORF">GCM10011396_55330</name>
</gene>
<dbReference type="InterPro" id="IPR018750">
    <property type="entry name" value="DUF2306_membrane"/>
</dbReference>
<keyword evidence="1" id="KW-0812">Transmembrane</keyword>
<feature type="transmembrane region" description="Helical" evidence="1">
    <location>
        <begin position="119"/>
        <end position="136"/>
    </location>
</feature>
<evidence type="ECO:0000256" key="1">
    <source>
        <dbReference type="SAM" id="Phobius"/>
    </source>
</evidence>
<dbReference type="Pfam" id="PF10067">
    <property type="entry name" value="DUF2306"/>
    <property type="match status" value="1"/>
</dbReference>
<reference evidence="2" key="2">
    <citation type="submission" date="2020-09" db="EMBL/GenBank/DDBJ databases">
        <authorList>
            <person name="Sun Q."/>
            <person name="Zhou Y."/>
        </authorList>
    </citation>
    <scope>NUCLEOTIDE SEQUENCE</scope>
    <source>
        <strain evidence="2">CGMCC 1.10998</strain>
    </source>
</reference>